<evidence type="ECO:0000256" key="2">
    <source>
        <dbReference type="ARBA" id="ARBA00022801"/>
    </source>
</evidence>
<dbReference type="RefSeq" id="WP_320943153.1">
    <property type="nucleotide sequence ID" value="NZ_BAABEU010000011.1"/>
</dbReference>
<keyword evidence="3" id="KW-0119">Carbohydrate metabolism</keyword>
<name>A0ABZ0SQ57_9MICO</name>
<gene>
    <name evidence="6" type="ORF">SM116_03895</name>
</gene>
<dbReference type="InterPro" id="IPR036962">
    <property type="entry name" value="Glyco_hydro_3_N_sf"/>
</dbReference>
<dbReference type="Proteomes" id="UP001323798">
    <property type="component" value="Chromosome"/>
</dbReference>
<comment type="similarity">
    <text evidence="1 4">Belongs to the glycosyl hydrolase 3 family.</text>
</comment>
<accession>A0ABZ0SQ57</accession>
<dbReference type="SUPFAM" id="SSF51445">
    <property type="entry name" value="(Trans)glycosidases"/>
    <property type="match status" value="1"/>
</dbReference>
<reference evidence="6 7" key="1">
    <citation type="submission" date="2023-11" db="EMBL/GenBank/DDBJ databases">
        <title>Genome sequence of Microbacterium rhizosphaerae KACC 19337.</title>
        <authorList>
            <person name="Choi H."/>
            <person name="Kim S."/>
            <person name="Kim Y."/>
            <person name="Kwon S.-W."/>
            <person name="Heo J."/>
        </authorList>
    </citation>
    <scope>NUCLEOTIDE SEQUENCE [LARGE SCALE GENOMIC DNA]</scope>
    <source>
        <strain evidence="6 7">KACC 19337</strain>
    </source>
</reference>
<dbReference type="Gene3D" id="3.40.50.1700">
    <property type="entry name" value="Glycoside hydrolase family 3 C-terminal domain"/>
    <property type="match status" value="1"/>
</dbReference>
<evidence type="ECO:0000256" key="4">
    <source>
        <dbReference type="RuleBase" id="RU361161"/>
    </source>
</evidence>
<dbReference type="InterPro" id="IPR017853">
    <property type="entry name" value="GH"/>
</dbReference>
<protein>
    <submittedName>
        <fullName evidence="6">Glycoside hydrolase family 3 C-terminal domain-containing protein</fullName>
    </submittedName>
</protein>
<evidence type="ECO:0000313" key="6">
    <source>
        <dbReference type="EMBL" id="WPR90441.1"/>
    </source>
</evidence>
<dbReference type="InterPro" id="IPR026891">
    <property type="entry name" value="Fn3-like"/>
</dbReference>
<evidence type="ECO:0000256" key="1">
    <source>
        <dbReference type="ARBA" id="ARBA00005336"/>
    </source>
</evidence>
<keyword evidence="7" id="KW-1185">Reference proteome</keyword>
<dbReference type="Pfam" id="PF00933">
    <property type="entry name" value="Glyco_hydro_3"/>
    <property type="match status" value="1"/>
</dbReference>
<evidence type="ECO:0000259" key="5">
    <source>
        <dbReference type="SMART" id="SM01217"/>
    </source>
</evidence>
<keyword evidence="4" id="KW-0326">Glycosidase</keyword>
<dbReference type="EMBL" id="CP139368">
    <property type="protein sequence ID" value="WPR90441.1"/>
    <property type="molecule type" value="Genomic_DNA"/>
</dbReference>
<evidence type="ECO:0000256" key="3">
    <source>
        <dbReference type="ARBA" id="ARBA00023277"/>
    </source>
</evidence>
<dbReference type="Pfam" id="PF01915">
    <property type="entry name" value="Glyco_hydro_3_C"/>
    <property type="match status" value="1"/>
</dbReference>
<dbReference type="PANTHER" id="PTHR42715:SF10">
    <property type="entry name" value="BETA-GLUCOSIDASE"/>
    <property type="match status" value="1"/>
</dbReference>
<dbReference type="InterPro" id="IPR050288">
    <property type="entry name" value="Cellulose_deg_GH3"/>
</dbReference>
<feature type="domain" description="Fibronectin type III-like" evidence="5">
    <location>
        <begin position="609"/>
        <end position="679"/>
    </location>
</feature>
<dbReference type="InterPro" id="IPR001764">
    <property type="entry name" value="Glyco_hydro_3_N"/>
</dbReference>
<dbReference type="PANTHER" id="PTHR42715">
    <property type="entry name" value="BETA-GLUCOSIDASE"/>
    <property type="match status" value="1"/>
</dbReference>
<dbReference type="SMART" id="SM01217">
    <property type="entry name" value="Fn3_like"/>
    <property type="match status" value="1"/>
</dbReference>
<dbReference type="PRINTS" id="PR00133">
    <property type="entry name" value="GLHYDRLASE3"/>
</dbReference>
<dbReference type="PROSITE" id="PS00775">
    <property type="entry name" value="GLYCOSYL_HYDROL_F3"/>
    <property type="match status" value="1"/>
</dbReference>
<dbReference type="SUPFAM" id="SSF52279">
    <property type="entry name" value="Beta-D-glucan exohydrolase, C-terminal domain"/>
    <property type="match status" value="1"/>
</dbReference>
<dbReference type="Pfam" id="PF14310">
    <property type="entry name" value="Fn3-like"/>
    <property type="match status" value="1"/>
</dbReference>
<evidence type="ECO:0000313" key="7">
    <source>
        <dbReference type="Proteomes" id="UP001323798"/>
    </source>
</evidence>
<dbReference type="InterPro" id="IPR036881">
    <property type="entry name" value="Glyco_hydro_3_C_sf"/>
</dbReference>
<organism evidence="6 7">
    <name type="scientific">Microbacterium rhizosphaerae</name>
    <dbReference type="NCBI Taxonomy" id="1678237"/>
    <lineage>
        <taxon>Bacteria</taxon>
        <taxon>Bacillati</taxon>
        <taxon>Actinomycetota</taxon>
        <taxon>Actinomycetes</taxon>
        <taxon>Micrococcales</taxon>
        <taxon>Microbacteriaceae</taxon>
        <taxon>Microbacterium</taxon>
    </lineage>
</organism>
<proteinExistence type="inferred from homology"/>
<dbReference type="GO" id="GO:0016787">
    <property type="term" value="F:hydrolase activity"/>
    <property type="evidence" value="ECO:0007669"/>
    <property type="project" value="UniProtKB-KW"/>
</dbReference>
<dbReference type="InterPro" id="IPR002772">
    <property type="entry name" value="Glyco_hydro_3_C"/>
</dbReference>
<sequence length="784" mass="83019">MADVTASSPRPLDGSLARSVEPPAAWAHLTLEEKASLTSGASFWYTKPVERVGVPAIMVTDGPHGLRKQRASGDHLGIGDSVPATCFPPAVGLGSSWDIELIHRVGEALGTETSIENVAVLLGPGINIKRSPLCGRNFEYFSEDPIVSGVLGTAIVTGIQSKGVGTSLKHFAANNQENDRMRASSDVDPRPLREIYLRGFQRVVEDAQPWTVMCSYNRINGVYASQDHWLLTEVLRDEWGYDGLVVSDWGAVDERVPGLAAGMDLEMPSSNGVTDAQLVAAVRDGSLDESVLDVAANRVLDLVRKATEGAGAVQGPLDVDAHHALAREAAGRSIVLLKNAPVGEPAEPLLPLAKDAKIAVIGEFAEKPRYQGAGSSMISPTRLDSALEEIRALATGEVAYARGFSTALEVPGDEAEALRDEAVAAASRADVAVVFLGLPARLESEGYDREDIDLPAAQLELLDAVVVANRNVVVVLSNGGVVALPFAASVPAILEGWLLGQAGGGGTADVLFGDVNPSGKLTETIPARLEDTPAFLDFPGEFSHVRYGEGLFVGYRWYDARRMEVAYPFGHGLSYTTFSYGDATAAVNADGDVEVTVEVTNTGERAGREVVQVYTSLPGSSVQRAPRELKAFASVELQPGQTRAATLTVRRKDLAYWDIRVGRWVVEGGEYMVEVAASSRDIRSSVSLLVEGDAFTLPLSRSSSMGEVLRHPVAGPIVQAQLARMMAGMGDGAASIMPEGVDFTKMMESFPIGRIGMMGALAGDGGSVSPEMIDGLIAMANAQA</sequence>
<dbReference type="InterPro" id="IPR019800">
    <property type="entry name" value="Glyco_hydro_3_AS"/>
</dbReference>
<dbReference type="Gene3D" id="2.60.40.10">
    <property type="entry name" value="Immunoglobulins"/>
    <property type="match status" value="1"/>
</dbReference>
<dbReference type="InterPro" id="IPR013783">
    <property type="entry name" value="Ig-like_fold"/>
</dbReference>
<dbReference type="Gene3D" id="3.20.20.300">
    <property type="entry name" value="Glycoside hydrolase, family 3, N-terminal domain"/>
    <property type="match status" value="1"/>
</dbReference>
<keyword evidence="2 4" id="KW-0378">Hydrolase</keyword>